<dbReference type="GO" id="GO:0042742">
    <property type="term" value="P:defense response to bacterium"/>
    <property type="evidence" value="ECO:0007669"/>
    <property type="project" value="UniProtKB-KW"/>
</dbReference>
<keyword evidence="1" id="KW-0929">Antimicrobial</keyword>
<keyword evidence="3" id="KW-0078">Bacteriocin</keyword>
<feature type="compositionally biased region" description="Basic and acidic residues" evidence="4">
    <location>
        <begin position="20"/>
        <end position="42"/>
    </location>
</feature>
<dbReference type="EMBL" id="FOVC01000002">
    <property type="protein sequence ID" value="SFN03823.1"/>
    <property type="molecule type" value="Genomic_DNA"/>
</dbReference>
<protein>
    <submittedName>
        <fullName evidence="6">S-type Pyocin</fullName>
    </submittedName>
</protein>
<dbReference type="Pfam" id="PF06958">
    <property type="entry name" value="Pyocin_S"/>
    <property type="match status" value="1"/>
</dbReference>
<dbReference type="InterPro" id="IPR036302">
    <property type="entry name" value="Pyosin/cloacin_T_dom_sf"/>
</dbReference>
<evidence type="ECO:0000256" key="3">
    <source>
        <dbReference type="ARBA" id="ARBA00023048"/>
    </source>
</evidence>
<accession>A0A1I4VRM9</accession>
<evidence type="ECO:0000256" key="1">
    <source>
        <dbReference type="ARBA" id="ARBA00022529"/>
    </source>
</evidence>
<gene>
    <name evidence="6" type="ORF">SAMN05216516_10229</name>
</gene>
<dbReference type="OrthoDB" id="6975388at2"/>
<dbReference type="SUPFAM" id="SSF69369">
    <property type="entry name" value="Cloacin translocation domain"/>
    <property type="match status" value="1"/>
</dbReference>
<name>A0A1I4VRM9_9GAMM</name>
<reference evidence="7" key="1">
    <citation type="submission" date="2016-10" db="EMBL/GenBank/DDBJ databases">
        <authorList>
            <person name="Varghese N."/>
            <person name="Submissions S."/>
        </authorList>
    </citation>
    <scope>NUCLEOTIDE SEQUENCE [LARGE SCALE GENOMIC DNA]</scope>
    <source>
        <strain evidence="7">N6PO6</strain>
    </source>
</reference>
<dbReference type="InterPro" id="IPR016128">
    <property type="entry name" value="Pyosin/cloacin_T_dom"/>
</dbReference>
<dbReference type="AlphaFoldDB" id="A0A1I4VRM9"/>
<feature type="domain" description="Pyosin/cloacin translocation" evidence="5">
    <location>
        <begin position="189"/>
        <end position="297"/>
    </location>
</feature>
<evidence type="ECO:0000313" key="7">
    <source>
        <dbReference type="Proteomes" id="UP000242222"/>
    </source>
</evidence>
<evidence type="ECO:0000313" key="6">
    <source>
        <dbReference type="EMBL" id="SFN03823.1"/>
    </source>
</evidence>
<proteinExistence type="predicted"/>
<dbReference type="RefSeq" id="WP_092875261.1">
    <property type="nucleotide sequence ID" value="NZ_FOVC01000002.1"/>
</dbReference>
<organism evidence="6 7">
    <name type="scientific">Izhakiella capsodis</name>
    <dbReference type="NCBI Taxonomy" id="1367852"/>
    <lineage>
        <taxon>Bacteria</taxon>
        <taxon>Pseudomonadati</taxon>
        <taxon>Pseudomonadota</taxon>
        <taxon>Gammaproteobacteria</taxon>
        <taxon>Enterobacterales</taxon>
        <taxon>Erwiniaceae</taxon>
        <taxon>Izhakiella</taxon>
    </lineage>
</organism>
<sequence>MTSATENTKKDIARIQNGEVLDKYRQENEKAAEARAKAAAESRARAEAEARAKAEAGAKAKAKARDELFAKAGVKPAPVNTSEMANAADAALGAAGAMALSQVPNGMQLSVAGSGVWTAAGETAGSLGAAIGRGIAALTASTLGPMVATASAILLSPIAGGGSDKVPGRDLDAMFALNAQLLAGPDVKIESGTGSVNLPVRGQLVNRNVELLKTGNGALPAAVQVLKAVCDEATGLDFMTVSAVTGAPSRTILINPVAVPSVPPETGNTKPVPVTPLHTATEVKPVDTITVMATPWPNGESCRTLTAS</sequence>
<keyword evidence="7" id="KW-1185">Reference proteome</keyword>
<dbReference type="GO" id="GO:0031640">
    <property type="term" value="P:killing of cells of another organism"/>
    <property type="evidence" value="ECO:0007669"/>
    <property type="project" value="UniProtKB-KW"/>
</dbReference>
<evidence type="ECO:0000256" key="4">
    <source>
        <dbReference type="SAM" id="MobiDB-lite"/>
    </source>
</evidence>
<dbReference type="Proteomes" id="UP000242222">
    <property type="component" value="Unassembled WGS sequence"/>
</dbReference>
<keyword evidence="2" id="KW-0044">Antibiotic</keyword>
<feature type="region of interest" description="Disordered" evidence="4">
    <location>
        <begin position="1"/>
        <end position="42"/>
    </location>
</feature>
<evidence type="ECO:0000259" key="5">
    <source>
        <dbReference type="Pfam" id="PF06958"/>
    </source>
</evidence>
<evidence type="ECO:0000256" key="2">
    <source>
        <dbReference type="ARBA" id="ARBA00023022"/>
    </source>
</evidence>